<evidence type="ECO:0000313" key="3">
    <source>
        <dbReference type="EMBL" id="KAG2235472.1"/>
    </source>
</evidence>
<sequence length="263" mass="29967">MVLTSIKYSEDYIVIPGTSIIIANPFEYWTEKHKFASQAVDYVECVNLSMQTGVLILLPCFWNYLSNIVTKRSFMSSLEFKFYIAWAIASMIAFPVLQYNFRKSELLRETVLLLAYSVEEFIISCLGIRSNKRFNRTLKVFRNLGRSDGSDLPIRTSSRGNANISVNNGLASLNPPQRPKPKQSSSPDSLRKVNLPEIEDSFNRGSVSTVSAYGSYSHKSTQNNSTQSVENNQHEDTPKNNEESTNNEIYFDQSWLRRSPTKK</sequence>
<evidence type="ECO:0000256" key="2">
    <source>
        <dbReference type="SAM" id="Phobius"/>
    </source>
</evidence>
<gene>
    <name evidence="3" type="ORF">INT48_007870</name>
</gene>
<dbReference type="Proteomes" id="UP000613177">
    <property type="component" value="Unassembled WGS sequence"/>
</dbReference>
<protein>
    <submittedName>
        <fullName evidence="3">Uncharacterized protein</fullName>
    </submittedName>
</protein>
<feature type="transmembrane region" description="Helical" evidence="2">
    <location>
        <begin position="111"/>
        <end position="129"/>
    </location>
</feature>
<feature type="transmembrane region" description="Helical" evidence="2">
    <location>
        <begin position="82"/>
        <end position="99"/>
    </location>
</feature>
<comment type="caution">
    <text evidence="3">The sequence shown here is derived from an EMBL/GenBank/DDBJ whole genome shotgun (WGS) entry which is preliminary data.</text>
</comment>
<feature type="compositionally biased region" description="Basic and acidic residues" evidence="1">
    <location>
        <begin position="232"/>
        <end position="242"/>
    </location>
</feature>
<evidence type="ECO:0000313" key="4">
    <source>
        <dbReference type="Proteomes" id="UP000613177"/>
    </source>
</evidence>
<name>A0A8H7SUH4_9FUNG</name>
<keyword evidence="2" id="KW-1133">Transmembrane helix</keyword>
<dbReference type="AlphaFoldDB" id="A0A8H7SUH4"/>
<reference evidence="3" key="1">
    <citation type="submission" date="2021-01" db="EMBL/GenBank/DDBJ databases">
        <title>Metabolic potential, ecology and presence of endohyphal bacteria is reflected in genomic diversity of Mucoromycotina.</title>
        <authorList>
            <person name="Muszewska A."/>
            <person name="Okrasinska A."/>
            <person name="Steczkiewicz K."/>
            <person name="Drgas O."/>
            <person name="Orlowska M."/>
            <person name="Perlinska-Lenart U."/>
            <person name="Aleksandrzak-Piekarczyk T."/>
            <person name="Szatraj K."/>
            <person name="Zielenkiewicz U."/>
            <person name="Pilsyk S."/>
            <person name="Malc E."/>
            <person name="Mieczkowski P."/>
            <person name="Kruszewska J.S."/>
            <person name="Biernat P."/>
            <person name="Pawlowska J."/>
        </authorList>
    </citation>
    <scope>NUCLEOTIDE SEQUENCE</scope>
    <source>
        <strain evidence="3">WA0000018081</strain>
    </source>
</reference>
<proteinExistence type="predicted"/>
<keyword evidence="2" id="KW-0472">Membrane</keyword>
<feature type="region of interest" description="Disordered" evidence="1">
    <location>
        <begin position="213"/>
        <end position="263"/>
    </location>
</feature>
<dbReference type="EMBL" id="JAEPRE010000032">
    <property type="protein sequence ID" value="KAG2235472.1"/>
    <property type="molecule type" value="Genomic_DNA"/>
</dbReference>
<feature type="transmembrane region" description="Helical" evidence="2">
    <location>
        <begin position="50"/>
        <end position="70"/>
    </location>
</feature>
<accession>A0A8H7SUH4</accession>
<feature type="compositionally biased region" description="Polar residues" evidence="1">
    <location>
        <begin position="155"/>
        <end position="171"/>
    </location>
</feature>
<feature type="region of interest" description="Disordered" evidence="1">
    <location>
        <begin position="152"/>
        <end position="190"/>
    </location>
</feature>
<keyword evidence="2" id="KW-0812">Transmembrane</keyword>
<organism evidence="3 4">
    <name type="scientific">Thamnidium elegans</name>
    <dbReference type="NCBI Taxonomy" id="101142"/>
    <lineage>
        <taxon>Eukaryota</taxon>
        <taxon>Fungi</taxon>
        <taxon>Fungi incertae sedis</taxon>
        <taxon>Mucoromycota</taxon>
        <taxon>Mucoromycotina</taxon>
        <taxon>Mucoromycetes</taxon>
        <taxon>Mucorales</taxon>
        <taxon>Mucorineae</taxon>
        <taxon>Mucoraceae</taxon>
        <taxon>Thamnidium</taxon>
    </lineage>
</organism>
<feature type="transmembrane region" description="Helical" evidence="2">
    <location>
        <begin position="12"/>
        <end position="30"/>
    </location>
</feature>
<evidence type="ECO:0000256" key="1">
    <source>
        <dbReference type="SAM" id="MobiDB-lite"/>
    </source>
</evidence>
<feature type="compositionally biased region" description="Polar residues" evidence="1">
    <location>
        <begin position="213"/>
        <end position="231"/>
    </location>
</feature>
<keyword evidence="4" id="KW-1185">Reference proteome</keyword>